<dbReference type="Gene3D" id="2.60.169.10">
    <property type="entry name" value="Microviridae F protein"/>
    <property type="match status" value="2"/>
</dbReference>
<dbReference type="EMBL" id="MK249183">
    <property type="protein sequence ID" value="QCQ84881.1"/>
    <property type="molecule type" value="Genomic_DNA"/>
</dbReference>
<evidence type="ECO:0000256" key="2">
    <source>
        <dbReference type="ARBA" id="ARBA00009963"/>
    </source>
</evidence>
<evidence type="ECO:0000256" key="3">
    <source>
        <dbReference type="ARBA" id="ARBA00022431"/>
    </source>
</evidence>
<dbReference type="InterPro" id="IPR016184">
    <property type="entry name" value="Capsid/spike_ssDNA_virus"/>
</dbReference>
<keyword evidence="5" id="KW-0946">Virion</keyword>
<proteinExistence type="inferred from homology"/>
<keyword evidence="3" id="KW-1140">T=1 icosahedral capsid protein</keyword>
<dbReference type="InterPro" id="IPR003514">
    <property type="entry name" value="Microviridae_protein_F"/>
</dbReference>
<sequence length="532" mass="59095">MNLGNRYAQHSFAQIPDVKIGRSKFDRSFAVKDTMDFDYLTPIFVDEVIPGDTHNLTLNCFARLATQVRPVMDNMYMDFFFFFVPNRLVWDNWERLNGAQTNPGDTISYIAPVLTPGAAFTVGSIFDHYGLPTDVANVAVTNTLPLRCYIKIWNDWFRDENLQNSVTLDTTDGPDVQADFTLQKRGKRHDYLTSCLPWPQKGSAVSMPLGTSAPVLGLGTLDSVNFNAGVSAAVRETGSVATKTYTGYYQTGGGALYVQGASAAAGAYPNIRADLSQATAATINQLRLAFLTQSLLELDARGGTRYVEILRSHFGVVSPDFRLQRAEYLGGGEIRINSHPVAQTSPTAGTNAQGALGAFATAMASNQENIGFSKSFVEHGYIIGLVCPRADLTYQQGLNRMWNKSTRYDFFWPKLQQLGEQSVLNKEIYCDPAGTPDGVFGYQERYSEYRYKPSEIHGKFRSTYATTLDVWHLAEKFTAQPVLNSSFIVQNTPTARFKAVTTEPDLLVDIWYRYNSARPMMAYSVPASLGRF</sequence>
<comment type="subcellular location">
    <subcellularLocation>
        <location evidence="1">Virion</location>
    </subcellularLocation>
</comment>
<comment type="similarity">
    <text evidence="2">Belongs to the microviridae F protein family.</text>
</comment>
<accession>A0A4P8PK65</accession>
<name>A0A4P8PK65_9VIRU</name>
<dbReference type="SUPFAM" id="SSF88645">
    <property type="entry name" value="ssDNA viruses"/>
    <property type="match status" value="1"/>
</dbReference>
<dbReference type="GO" id="GO:0005198">
    <property type="term" value="F:structural molecule activity"/>
    <property type="evidence" value="ECO:0007669"/>
    <property type="project" value="InterPro"/>
</dbReference>
<keyword evidence="4" id="KW-0167">Capsid protein</keyword>
<protein>
    <submittedName>
        <fullName evidence="6">Major capsid protein</fullName>
    </submittedName>
</protein>
<evidence type="ECO:0000256" key="4">
    <source>
        <dbReference type="ARBA" id="ARBA00022561"/>
    </source>
</evidence>
<dbReference type="GO" id="GO:0039615">
    <property type="term" value="C:T=1 icosahedral viral capsid"/>
    <property type="evidence" value="ECO:0007669"/>
    <property type="project" value="UniProtKB-KW"/>
</dbReference>
<dbReference type="Pfam" id="PF02305">
    <property type="entry name" value="Phage_F"/>
    <property type="match status" value="1"/>
</dbReference>
<organism evidence="6">
    <name type="scientific">Blackfly microvirus SF02</name>
    <dbReference type="NCBI Taxonomy" id="2576452"/>
    <lineage>
        <taxon>Viruses</taxon>
        <taxon>Monodnaviria</taxon>
        <taxon>Sangervirae</taxon>
        <taxon>Phixviricota</taxon>
        <taxon>Malgrandaviricetes</taxon>
        <taxon>Petitvirales</taxon>
        <taxon>Microviridae</taxon>
        <taxon>Microvirus</taxon>
    </lineage>
</organism>
<evidence type="ECO:0000256" key="5">
    <source>
        <dbReference type="ARBA" id="ARBA00022844"/>
    </source>
</evidence>
<evidence type="ECO:0000256" key="1">
    <source>
        <dbReference type="ARBA" id="ARBA00004328"/>
    </source>
</evidence>
<evidence type="ECO:0000313" key="6">
    <source>
        <dbReference type="EMBL" id="QCQ84881.1"/>
    </source>
</evidence>
<dbReference type="Proteomes" id="UP000322155">
    <property type="component" value="Segment"/>
</dbReference>
<dbReference type="InterPro" id="IPR037002">
    <property type="entry name" value="Microviridae_protein_F_sf"/>
</dbReference>
<reference evidence="6" key="1">
    <citation type="submission" date="2018-12" db="EMBL/GenBank/DDBJ databases">
        <title>Singled stranded DNA viruses identified in blackflies (Austrosimulium ungulatum) sampled in New Zealand.</title>
        <authorList>
            <person name="Kraberger S."/>
            <person name="Fontenele R.S."/>
            <person name="Schmidlin K."/>
            <person name="Walters M."/>
            <person name="Varsani A."/>
        </authorList>
    </citation>
    <scope>NUCLEOTIDE SEQUENCE [LARGE SCALE GENOMIC DNA]</scope>
    <source>
        <strain evidence="6">115</strain>
    </source>
</reference>